<dbReference type="InterPro" id="IPR011989">
    <property type="entry name" value="ARM-like"/>
</dbReference>
<dbReference type="EMBL" id="KZ454945">
    <property type="protein sequence ID" value="PNW69850.1"/>
    <property type="molecule type" value="Genomic_DNA"/>
</dbReference>
<feature type="region of interest" description="Disordered" evidence="1">
    <location>
        <begin position="163"/>
        <end position="225"/>
    </location>
</feature>
<organism evidence="2 3">
    <name type="scientific">Chlamydomonas reinhardtii</name>
    <name type="common">Chlamydomonas smithii</name>
    <dbReference type="NCBI Taxonomy" id="3055"/>
    <lineage>
        <taxon>Eukaryota</taxon>
        <taxon>Viridiplantae</taxon>
        <taxon>Chlorophyta</taxon>
        <taxon>core chlorophytes</taxon>
        <taxon>Chlorophyceae</taxon>
        <taxon>CS clade</taxon>
        <taxon>Chlamydomonadales</taxon>
        <taxon>Chlamydomonadaceae</taxon>
        <taxon>Chlamydomonas</taxon>
    </lineage>
</organism>
<feature type="region of interest" description="Disordered" evidence="1">
    <location>
        <begin position="1"/>
        <end position="22"/>
    </location>
</feature>
<dbReference type="InParanoid" id="A0A2K3CNJ0"/>
<evidence type="ECO:0000313" key="3">
    <source>
        <dbReference type="Proteomes" id="UP000006906"/>
    </source>
</evidence>
<dbReference type="SUPFAM" id="SSF48371">
    <property type="entry name" value="ARM repeat"/>
    <property type="match status" value="1"/>
</dbReference>
<dbReference type="GO" id="GO:0006606">
    <property type="term" value="P:protein import into nucleus"/>
    <property type="evidence" value="ECO:0000318"/>
    <property type="project" value="GO_Central"/>
</dbReference>
<protein>
    <recommendedName>
        <fullName evidence="4">TOG domain-containing protein</fullName>
    </recommendedName>
</protein>
<dbReference type="Gramene" id="PNW69850">
    <property type="protein sequence ID" value="PNW69850"/>
    <property type="gene ID" value="CHLRE_18g749247v5"/>
</dbReference>
<dbReference type="ExpressionAtlas" id="A0A2K3CNJ0">
    <property type="expression patterns" value="baseline"/>
</dbReference>
<evidence type="ECO:0000256" key="1">
    <source>
        <dbReference type="SAM" id="MobiDB-lite"/>
    </source>
</evidence>
<dbReference type="InterPro" id="IPR016024">
    <property type="entry name" value="ARM-type_fold"/>
</dbReference>
<dbReference type="GeneID" id="5720802"/>
<keyword evidence="3" id="KW-1185">Reference proteome</keyword>
<sequence length="789" mass="83222">MAEGSAAPAGAGPSPSPGAAAAAAPVAPISLQDALVLLGDPKHLQREKGLKALSAQLQAAPADADQAAAVEAAVVVLLAGDTWERKLGGLMGGKAYVSLSDAALSQPFTERLRLAAMGLLEDGEVRVRMAVGDVLKALAQRGGVPVFQACAAQVLGSISKNFDRTDAEGGAEGGEGPDGQQQRGLNPMREFLTESPALPGSPTPEPEVQQQPEAEAAAAGAADVAAGAASDDGGVSAGSLVSALLKSTYRQFRPGQGEMRHGTEGWKCLETSMKALQALVEGCGAAIGPLLDEPLRELLYRALHHPNRFVRETGHFTMCTVCEALRGPALAAMSPRVAELLADGMGDNWSQVRYAACVSTRSLLEWLGEGPEREALMPTLLPPMCLNRYYVAEGVRRYAQDTWRIVMGEGGRAAVARHVGAVVGHYTAQSRANNHAVREAACACIAELLEKVDRAAVSPHVPALLRSLVVCFKDMSWPVRDAACIAAGRAVLAYPEEMRPLAPEVLALWLAHLADNIPTVRANSAAAAAKALRAYGDEVLPALLAALNDMLLRARQQPAESSRYSGLSTETRFGVAERQARDNDPAVHEDQEMFSCGSLMARFSTSYLIKSDGCMDHGFSRDKEPWEVSDGAVHLLRELAAVRPTIVTDEHLQGLVEIGGMASFQHAFNLHETVWRSVLPIGQSIGKQRLKRHLRALLVPLLADCRCGHQLAEAAAQAAVEGLRAWIGPNIFAGYLPEGVDAAALFGAGDKLLVPQRPALVGLLGVFAQRPPALPPPEGRPAPAPAAPA</sequence>
<feature type="compositionally biased region" description="Low complexity" evidence="1">
    <location>
        <begin position="206"/>
        <end position="225"/>
    </location>
</feature>
<dbReference type="OMA" id="SCDNALT"/>
<name>A0A2K3CNJ0_CHLRE</name>
<dbReference type="GO" id="GO:0008139">
    <property type="term" value="F:nuclear localization sequence binding"/>
    <property type="evidence" value="ECO:0000318"/>
    <property type="project" value="GO_Central"/>
</dbReference>
<evidence type="ECO:0008006" key="4">
    <source>
        <dbReference type="Google" id="ProtNLM"/>
    </source>
</evidence>
<dbReference type="AlphaFoldDB" id="A0A2K3CNJ0"/>
<dbReference type="Gene3D" id="1.25.10.10">
    <property type="entry name" value="Leucine-rich Repeat Variant"/>
    <property type="match status" value="2"/>
</dbReference>
<proteinExistence type="predicted"/>
<accession>A0A2K3CNJ0</accession>
<dbReference type="STRING" id="3055.A0A2K3CNJ0"/>
<dbReference type="GO" id="GO:0005737">
    <property type="term" value="C:cytoplasm"/>
    <property type="evidence" value="ECO:0000318"/>
    <property type="project" value="GO_Central"/>
</dbReference>
<dbReference type="GO" id="GO:0005634">
    <property type="term" value="C:nucleus"/>
    <property type="evidence" value="ECO:0000318"/>
    <property type="project" value="GO_Central"/>
</dbReference>
<reference evidence="2 3" key="1">
    <citation type="journal article" date="2007" name="Science">
        <title>The Chlamydomonas genome reveals the evolution of key animal and plant functions.</title>
        <authorList>
            <person name="Merchant S.S."/>
            <person name="Prochnik S.E."/>
            <person name="Vallon O."/>
            <person name="Harris E.H."/>
            <person name="Karpowicz S.J."/>
            <person name="Witman G.B."/>
            <person name="Terry A."/>
            <person name="Salamov A."/>
            <person name="Fritz-Laylin L.K."/>
            <person name="Marechal-Drouard L."/>
            <person name="Marshall W.F."/>
            <person name="Qu L.H."/>
            <person name="Nelson D.R."/>
            <person name="Sanderfoot A.A."/>
            <person name="Spalding M.H."/>
            <person name="Kapitonov V.V."/>
            <person name="Ren Q."/>
            <person name="Ferris P."/>
            <person name="Lindquist E."/>
            <person name="Shapiro H."/>
            <person name="Lucas S.M."/>
            <person name="Grimwood J."/>
            <person name="Schmutz J."/>
            <person name="Cardol P."/>
            <person name="Cerutti H."/>
            <person name="Chanfreau G."/>
            <person name="Chen C.L."/>
            <person name="Cognat V."/>
            <person name="Croft M.T."/>
            <person name="Dent R."/>
            <person name="Dutcher S."/>
            <person name="Fernandez E."/>
            <person name="Fukuzawa H."/>
            <person name="Gonzalez-Ballester D."/>
            <person name="Gonzalez-Halphen D."/>
            <person name="Hallmann A."/>
            <person name="Hanikenne M."/>
            <person name="Hippler M."/>
            <person name="Inwood W."/>
            <person name="Jabbari K."/>
            <person name="Kalanon M."/>
            <person name="Kuras R."/>
            <person name="Lefebvre P.A."/>
            <person name="Lemaire S.D."/>
            <person name="Lobanov A.V."/>
            <person name="Lohr M."/>
            <person name="Manuell A."/>
            <person name="Meier I."/>
            <person name="Mets L."/>
            <person name="Mittag M."/>
            <person name="Mittelmeier T."/>
            <person name="Moroney J.V."/>
            <person name="Moseley J."/>
            <person name="Napoli C."/>
            <person name="Nedelcu A.M."/>
            <person name="Niyogi K."/>
            <person name="Novoselov S.V."/>
            <person name="Paulsen I.T."/>
            <person name="Pazour G."/>
            <person name="Purton S."/>
            <person name="Ral J.P."/>
            <person name="Riano-Pachon D.M."/>
            <person name="Riekhof W."/>
            <person name="Rymarquis L."/>
            <person name="Schroda M."/>
            <person name="Stern D."/>
            <person name="Umen J."/>
            <person name="Willows R."/>
            <person name="Wilson N."/>
            <person name="Zimmer S.L."/>
            <person name="Allmer J."/>
            <person name="Balk J."/>
            <person name="Bisova K."/>
            <person name="Chen C.J."/>
            <person name="Elias M."/>
            <person name="Gendler K."/>
            <person name="Hauser C."/>
            <person name="Lamb M.R."/>
            <person name="Ledford H."/>
            <person name="Long J.C."/>
            <person name="Minagawa J."/>
            <person name="Page M.D."/>
            <person name="Pan J."/>
            <person name="Pootakham W."/>
            <person name="Roje S."/>
            <person name="Rose A."/>
            <person name="Stahlberg E."/>
            <person name="Terauchi A.M."/>
            <person name="Yang P."/>
            <person name="Ball S."/>
            <person name="Bowler C."/>
            <person name="Dieckmann C.L."/>
            <person name="Gladyshev V.N."/>
            <person name="Green P."/>
            <person name="Jorgensen R."/>
            <person name="Mayfield S."/>
            <person name="Mueller-Roeber B."/>
            <person name="Rajamani S."/>
            <person name="Sayre R.T."/>
            <person name="Brokstein P."/>
            <person name="Dubchak I."/>
            <person name="Goodstein D."/>
            <person name="Hornick L."/>
            <person name="Huang Y.W."/>
            <person name="Jhaveri J."/>
            <person name="Luo Y."/>
            <person name="Martinez D."/>
            <person name="Ngau W.C."/>
            <person name="Otillar B."/>
            <person name="Poliakov A."/>
            <person name="Porter A."/>
            <person name="Szajkowski L."/>
            <person name="Werner G."/>
            <person name="Zhou K."/>
            <person name="Grigoriev I.V."/>
            <person name="Rokhsar D.S."/>
            <person name="Grossman A.R."/>
        </authorList>
    </citation>
    <scope>NUCLEOTIDE SEQUENCE [LARGE SCALE GENOMIC DNA]</scope>
    <source>
        <strain evidence="3">CC-503</strain>
    </source>
</reference>
<evidence type="ECO:0000313" key="2">
    <source>
        <dbReference type="EMBL" id="PNW69850.1"/>
    </source>
</evidence>
<gene>
    <name evidence="2" type="ORF">CHLRE_18g749247v5</name>
</gene>
<dbReference type="Proteomes" id="UP000006906">
    <property type="component" value="Unassembled WGS sequence"/>
</dbReference>
<dbReference type="OrthoDB" id="414039at2759"/>
<dbReference type="KEGG" id="cre:CHLRE_18g749247v5"/>
<dbReference type="RefSeq" id="XP_042914264.1">
    <property type="nucleotide sequence ID" value="XM_043072813.1"/>
</dbReference>
<dbReference type="GO" id="GO:0061608">
    <property type="term" value="F:nuclear import signal receptor activity"/>
    <property type="evidence" value="ECO:0000318"/>
    <property type="project" value="GO_Central"/>
</dbReference>
<dbReference type="FunFam" id="1.25.10.10:FF:001497">
    <property type="entry name" value="Predicted protein"/>
    <property type="match status" value="1"/>
</dbReference>